<accession>X1U482</accession>
<feature type="transmembrane region" description="Helical" evidence="1">
    <location>
        <begin position="20"/>
        <end position="39"/>
    </location>
</feature>
<reference evidence="2" key="1">
    <citation type="journal article" date="2014" name="Front. Microbiol.">
        <title>High frequency of phylogenetically diverse reductive dehalogenase-homologous genes in deep subseafloor sedimentary metagenomes.</title>
        <authorList>
            <person name="Kawai M."/>
            <person name="Futagami T."/>
            <person name="Toyoda A."/>
            <person name="Takaki Y."/>
            <person name="Nishi S."/>
            <person name="Hori S."/>
            <person name="Arai W."/>
            <person name="Tsubouchi T."/>
            <person name="Morono Y."/>
            <person name="Uchiyama I."/>
            <person name="Ito T."/>
            <person name="Fujiyama A."/>
            <person name="Inagaki F."/>
            <person name="Takami H."/>
        </authorList>
    </citation>
    <scope>NUCLEOTIDE SEQUENCE</scope>
    <source>
        <strain evidence="2">Expedition CK06-06</strain>
    </source>
</reference>
<feature type="non-terminal residue" evidence="2">
    <location>
        <position position="218"/>
    </location>
</feature>
<gene>
    <name evidence="2" type="ORF">S12H4_32960</name>
</gene>
<dbReference type="EMBL" id="BARW01019379">
    <property type="protein sequence ID" value="GAI94625.1"/>
    <property type="molecule type" value="Genomic_DNA"/>
</dbReference>
<name>X1U482_9ZZZZ</name>
<proteinExistence type="predicted"/>
<feature type="transmembrane region" description="Helical" evidence="1">
    <location>
        <begin position="45"/>
        <end position="67"/>
    </location>
</feature>
<organism evidence="2">
    <name type="scientific">marine sediment metagenome</name>
    <dbReference type="NCBI Taxonomy" id="412755"/>
    <lineage>
        <taxon>unclassified sequences</taxon>
        <taxon>metagenomes</taxon>
        <taxon>ecological metagenomes</taxon>
    </lineage>
</organism>
<evidence type="ECO:0000313" key="2">
    <source>
        <dbReference type="EMBL" id="GAI94625.1"/>
    </source>
</evidence>
<protein>
    <submittedName>
        <fullName evidence="2">Uncharacterized protein</fullName>
    </submittedName>
</protein>
<keyword evidence="1" id="KW-0812">Transmembrane</keyword>
<sequence>MTDELKRNFKNPLRRIMGRYYSLVGTVLFLLGVVLRLLSIGKTDFAWQVIEDIGTFLAVAVAIPFIYDRLIKTEDRQLFLSDLEDMLDDKLSSYWNQKLSFRLHEGGRRSIDQKVAFIQTAKREIVELGITLRTFSSYFEQRAAYEFKDHILELLRRGVAFKCVAMDPDCEVAAKYAEDHRETELLDRIRSSLKFLKALSDEFNQQGLPGKFEIYVYS</sequence>
<keyword evidence="1" id="KW-1133">Transmembrane helix</keyword>
<dbReference type="AlphaFoldDB" id="X1U482"/>
<evidence type="ECO:0000256" key="1">
    <source>
        <dbReference type="SAM" id="Phobius"/>
    </source>
</evidence>
<comment type="caution">
    <text evidence="2">The sequence shown here is derived from an EMBL/GenBank/DDBJ whole genome shotgun (WGS) entry which is preliminary data.</text>
</comment>
<keyword evidence="1" id="KW-0472">Membrane</keyword>